<accession>A0A1C3ESS6</accession>
<dbReference type="SUPFAM" id="SSF53474">
    <property type="entry name" value="alpha/beta-Hydrolases"/>
    <property type="match status" value="1"/>
</dbReference>
<dbReference type="STRING" id="1080227.A8L45_01435"/>
<dbReference type="InterPro" id="IPR029058">
    <property type="entry name" value="AB_hydrolase_fold"/>
</dbReference>
<dbReference type="GO" id="GO:0016740">
    <property type="term" value="F:transferase activity"/>
    <property type="evidence" value="ECO:0007669"/>
    <property type="project" value="UniProtKB-KW"/>
</dbReference>
<keyword evidence="1" id="KW-0808">Transferase</keyword>
<dbReference type="PANTHER" id="PTHR37946">
    <property type="entry name" value="SLL1969 PROTEIN"/>
    <property type="match status" value="1"/>
</dbReference>
<dbReference type="OrthoDB" id="556502at2"/>
<keyword evidence="2" id="KW-1185">Reference proteome</keyword>
<sequence>MRKIAKELGNEGYIISNYSYPSLSIGIEEIADLHIPRAISKCGSAEKIHFVTHSLGGIVLRKYLSTTQLDRLGRVVMLGPPNQGSEIVDTLKSLPGVKLINGPAGLQLGTDENSVPRTLGPVTYPVGIIAGSYTLNPIFSHLLPNPDDGTVSVASTKVEGMTDHVVMPVTHTFMMRNEDVITQVKAFLKSGKFDSRD</sequence>
<reference evidence="1 2" key="1">
    <citation type="submission" date="2016-05" db="EMBL/GenBank/DDBJ databases">
        <title>Genomic Taxonomy of the Vibrionaceae.</title>
        <authorList>
            <person name="Gomez-Gil B."/>
            <person name="Enciso-Ibarra J."/>
        </authorList>
    </citation>
    <scope>NUCLEOTIDE SEQUENCE [LARGE SCALE GENOMIC DNA]</scope>
    <source>
        <strain evidence="1 2">CAIM 1920</strain>
    </source>
</reference>
<organism evidence="1 2">
    <name type="scientific">Veronia pacifica</name>
    <dbReference type="NCBI Taxonomy" id="1080227"/>
    <lineage>
        <taxon>Bacteria</taxon>
        <taxon>Pseudomonadati</taxon>
        <taxon>Pseudomonadota</taxon>
        <taxon>Gammaproteobacteria</taxon>
        <taxon>Vibrionales</taxon>
        <taxon>Vibrionaceae</taxon>
        <taxon>Veronia</taxon>
    </lineage>
</organism>
<dbReference type="PANTHER" id="PTHR37946:SF1">
    <property type="entry name" value="SLL1969 PROTEIN"/>
    <property type="match status" value="1"/>
</dbReference>
<dbReference type="EMBL" id="LYBM01000001">
    <property type="protein sequence ID" value="ODA36321.1"/>
    <property type="molecule type" value="Genomic_DNA"/>
</dbReference>
<dbReference type="Proteomes" id="UP000094936">
    <property type="component" value="Unassembled WGS sequence"/>
</dbReference>
<dbReference type="AlphaFoldDB" id="A0A1C3ESS6"/>
<proteinExistence type="predicted"/>
<protein>
    <submittedName>
        <fullName evidence="1">Acetyltransferase</fullName>
    </submittedName>
</protein>
<gene>
    <name evidence="1" type="ORF">A8L45_01435</name>
</gene>
<comment type="caution">
    <text evidence="1">The sequence shown here is derived from an EMBL/GenBank/DDBJ whole genome shotgun (WGS) entry which is preliminary data.</text>
</comment>
<name>A0A1C3ESS6_9GAMM</name>
<evidence type="ECO:0000313" key="1">
    <source>
        <dbReference type="EMBL" id="ODA36321.1"/>
    </source>
</evidence>
<dbReference type="Gene3D" id="3.40.50.1820">
    <property type="entry name" value="alpha/beta hydrolase"/>
    <property type="match status" value="1"/>
</dbReference>
<evidence type="ECO:0000313" key="2">
    <source>
        <dbReference type="Proteomes" id="UP000094936"/>
    </source>
</evidence>